<proteinExistence type="predicted"/>
<evidence type="ECO:0000313" key="2">
    <source>
        <dbReference type="EnsemblPlants" id="OB06G33150.1"/>
    </source>
</evidence>
<dbReference type="Proteomes" id="UP000006038">
    <property type="component" value="Chromosome 6"/>
</dbReference>
<protein>
    <submittedName>
        <fullName evidence="2">Uncharacterized protein</fullName>
    </submittedName>
</protein>
<accession>J3MH21</accession>
<name>J3MH21_ORYBR</name>
<evidence type="ECO:0000256" key="1">
    <source>
        <dbReference type="SAM" id="MobiDB-lite"/>
    </source>
</evidence>
<evidence type="ECO:0000313" key="3">
    <source>
        <dbReference type="Proteomes" id="UP000006038"/>
    </source>
</evidence>
<sequence length="203" mass="22098">MHGPPSFLSPPWPQQGRSPGRRRRACRLHFPAEQSSRSGDVAAWLAAFWPRSEAALPPCDAHAAGDVQRRIPGCERAMPGESRQKVLAVNDIGVVLLHTNDLAVSGTKFVDAIVFGAEILDHGANNIGVELKGLWKLQVLVAHTAGSKLCLCNHVPTTFPSAKNMFMPRPELCIRLNMDLCVLRFAPVQQKISQGTGTGTSRY</sequence>
<organism evidence="2">
    <name type="scientific">Oryza brachyantha</name>
    <name type="common">malo sina</name>
    <dbReference type="NCBI Taxonomy" id="4533"/>
    <lineage>
        <taxon>Eukaryota</taxon>
        <taxon>Viridiplantae</taxon>
        <taxon>Streptophyta</taxon>
        <taxon>Embryophyta</taxon>
        <taxon>Tracheophyta</taxon>
        <taxon>Spermatophyta</taxon>
        <taxon>Magnoliopsida</taxon>
        <taxon>Liliopsida</taxon>
        <taxon>Poales</taxon>
        <taxon>Poaceae</taxon>
        <taxon>BOP clade</taxon>
        <taxon>Oryzoideae</taxon>
        <taxon>Oryzeae</taxon>
        <taxon>Oryzinae</taxon>
        <taxon>Oryza</taxon>
    </lineage>
</organism>
<dbReference type="EnsemblPlants" id="OB06G33150.1">
    <property type="protein sequence ID" value="OB06G33150.1"/>
    <property type="gene ID" value="OB06G33150"/>
</dbReference>
<dbReference type="Gramene" id="OB06G33150.1">
    <property type="protein sequence ID" value="OB06G33150.1"/>
    <property type="gene ID" value="OB06G33150"/>
</dbReference>
<keyword evidence="3" id="KW-1185">Reference proteome</keyword>
<dbReference type="HOGENOM" id="CLU_1350752_0_0_1"/>
<dbReference type="AlphaFoldDB" id="J3MH21"/>
<feature type="region of interest" description="Disordered" evidence="1">
    <location>
        <begin position="1"/>
        <end position="23"/>
    </location>
</feature>
<reference evidence="2" key="1">
    <citation type="journal article" date="2013" name="Nat. Commun.">
        <title>Whole-genome sequencing of Oryza brachyantha reveals mechanisms underlying Oryza genome evolution.</title>
        <authorList>
            <person name="Chen J."/>
            <person name="Huang Q."/>
            <person name="Gao D."/>
            <person name="Wang J."/>
            <person name="Lang Y."/>
            <person name="Liu T."/>
            <person name="Li B."/>
            <person name="Bai Z."/>
            <person name="Luis Goicoechea J."/>
            <person name="Liang C."/>
            <person name="Chen C."/>
            <person name="Zhang W."/>
            <person name="Sun S."/>
            <person name="Liao Y."/>
            <person name="Zhang X."/>
            <person name="Yang L."/>
            <person name="Song C."/>
            <person name="Wang M."/>
            <person name="Shi J."/>
            <person name="Liu G."/>
            <person name="Liu J."/>
            <person name="Zhou H."/>
            <person name="Zhou W."/>
            <person name="Yu Q."/>
            <person name="An N."/>
            <person name="Chen Y."/>
            <person name="Cai Q."/>
            <person name="Wang B."/>
            <person name="Liu B."/>
            <person name="Min J."/>
            <person name="Huang Y."/>
            <person name="Wu H."/>
            <person name="Li Z."/>
            <person name="Zhang Y."/>
            <person name="Yin Y."/>
            <person name="Song W."/>
            <person name="Jiang J."/>
            <person name="Jackson S.A."/>
            <person name="Wing R.A."/>
            <person name="Wang J."/>
            <person name="Chen M."/>
        </authorList>
    </citation>
    <scope>NUCLEOTIDE SEQUENCE [LARGE SCALE GENOMIC DNA]</scope>
    <source>
        <strain evidence="2">cv. IRGC 101232</strain>
    </source>
</reference>
<reference evidence="2" key="2">
    <citation type="submission" date="2013-04" db="UniProtKB">
        <authorList>
            <consortium name="EnsemblPlants"/>
        </authorList>
    </citation>
    <scope>IDENTIFICATION</scope>
</reference>